<evidence type="ECO:0000256" key="1">
    <source>
        <dbReference type="SAM" id="MobiDB-lite"/>
    </source>
</evidence>
<evidence type="ECO:0000313" key="3">
    <source>
        <dbReference type="RefSeq" id="XP_032336645.1"/>
    </source>
</evidence>
<protein>
    <submittedName>
        <fullName evidence="3 4">Collagen alpha-2(I) chain-like</fullName>
    </submittedName>
</protein>
<feature type="region of interest" description="Disordered" evidence="1">
    <location>
        <begin position="161"/>
        <end position="219"/>
    </location>
</feature>
<accession>A0A8B8T305</accession>
<feature type="region of interest" description="Disordered" evidence="1">
    <location>
        <begin position="50"/>
        <end position="147"/>
    </location>
</feature>
<keyword evidence="2" id="KW-1185">Reference proteome</keyword>
<proteinExistence type="predicted"/>
<feature type="region of interest" description="Disordered" evidence="1">
    <location>
        <begin position="1"/>
        <end position="34"/>
    </location>
</feature>
<feature type="region of interest" description="Disordered" evidence="1">
    <location>
        <begin position="231"/>
        <end position="261"/>
    </location>
</feature>
<reference evidence="3 4" key="1">
    <citation type="submission" date="2025-04" db="UniProtKB">
        <authorList>
            <consortium name="RefSeq"/>
        </authorList>
    </citation>
    <scope>IDENTIFICATION</scope>
    <source>
        <tissue evidence="3 4">Ear skin</tissue>
    </source>
</reference>
<feature type="compositionally biased region" description="Gly residues" evidence="1">
    <location>
        <begin position="99"/>
        <end position="108"/>
    </location>
</feature>
<evidence type="ECO:0000313" key="2">
    <source>
        <dbReference type="Proteomes" id="UP000694856"/>
    </source>
</evidence>
<dbReference type="Proteomes" id="UP000694856">
    <property type="component" value="Chromosome 5"/>
</dbReference>
<dbReference type="GeneID" id="116663841"/>
<gene>
    <name evidence="3 4" type="primary">LOC116663841</name>
</gene>
<dbReference type="RefSeq" id="XP_032336645.1">
    <property type="nucleotide sequence ID" value="XM_032480754.1"/>
</dbReference>
<dbReference type="AlphaFoldDB" id="A0A8B8T305"/>
<evidence type="ECO:0000313" key="4">
    <source>
        <dbReference type="RefSeq" id="XP_032336646.1"/>
    </source>
</evidence>
<feature type="compositionally biased region" description="Basic and acidic residues" evidence="1">
    <location>
        <begin position="109"/>
        <end position="118"/>
    </location>
</feature>
<organism evidence="2 4">
    <name type="scientific">Camelus ferus</name>
    <name type="common">Wild bactrian camel</name>
    <name type="synonym">Camelus bactrianus ferus</name>
    <dbReference type="NCBI Taxonomy" id="419612"/>
    <lineage>
        <taxon>Eukaryota</taxon>
        <taxon>Metazoa</taxon>
        <taxon>Chordata</taxon>
        <taxon>Craniata</taxon>
        <taxon>Vertebrata</taxon>
        <taxon>Euteleostomi</taxon>
        <taxon>Mammalia</taxon>
        <taxon>Eutheria</taxon>
        <taxon>Laurasiatheria</taxon>
        <taxon>Artiodactyla</taxon>
        <taxon>Tylopoda</taxon>
        <taxon>Camelidae</taxon>
        <taxon>Camelus</taxon>
    </lineage>
</organism>
<name>A0A8B8T305_CAMFR</name>
<dbReference type="RefSeq" id="XP_032336646.1">
    <property type="nucleotide sequence ID" value="XM_032480755.1"/>
</dbReference>
<dbReference type="KEGG" id="cfr:116663841"/>
<sequence>MQPRRSWRQREGWGGCPTGPTNRLPPQGEEAARRAVTSLRTLVQAELSGTGCWGQAGGRDTAGLNPEPGVFWETDAHPRSPAQSCQRAPPAPARRAAGGLAGAGAGRGHGGEGERPAEWPRPGCWRGPRDPPWREAPPVRALPPGPSLRCFPGGRAALAWGAGRGGGRGRPEGSAPPLPAAPLGSSWAAARRRHPAAAGTHYAPSASRDAAANKRPSVNVSNESSLCRCRFPVSGRRPRRPGERGWSGQRPSWPGRSASWTWPPPGGACGGSRHAAGPRVPRVHVGGSGQAVAERLPAACPPWRTAEALVVLAPPPWLGGEGAPGTSSLPSREAAGRPPRVTLKWVKRWGAGSAE</sequence>